<evidence type="ECO:0000256" key="1">
    <source>
        <dbReference type="SAM" id="MobiDB-lite"/>
    </source>
</evidence>
<proteinExistence type="predicted"/>
<feature type="compositionally biased region" description="Basic and acidic residues" evidence="1">
    <location>
        <begin position="113"/>
        <end position="122"/>
    </location>
</feature>
<feature type="compositionally biased region" description="Polar residues" evidence="1">
    <location>
        <begin position="92"/>
        <end position="105"/>
    </location>
</feature>
<dbReference type="Proteomes" id="UP000504603">
    <property type="component" value="Unplaced"/>
</dbReference>
<reference evidence="3" key="1">
    <citation type="submission" date="2025-08" db="UniProtKB">
        <authorList>
            <consortium name="RefSeq"/>
        </authorList>
    </citation>
    <scope>IDENTIFICATION</scope>
    <source>
        <strain evidence="3">OHB3-1</strain>
    </source>
</reference>
<dbReference type="PANTHER" id="PTHR46741">
    <property type="entry name" value="OS09G0413600 PROTEIN"/>
    <property type="match status" value="1"/>
</dbReference>
<dbReference type="PANTHER" id="PTHR46741:SF2">
    <property type="entry name" value="RIBOSOMAL PROTEIN L34AE"/>
    <property type="match status" value="1"/>
</dbReference>
<keyword evidence="2" id="KW-1185">Reference proteome</keyword>
<dbReference type="OrthoDB" id="1723319at2759"/>
<feature type="compositionally biased region" description="Polar residues" evidence="1">
    <location>
        <begin position="125"/>
        <end position="135"/>
    </location>
</feature>
<dbReference type="Pfam" id="PF07891">
    <property type="entry name" value="DUF1666"/>
    <property type="match status" value="2"/>
</dbReference>
<accession>A0A6J1BWI3</accession>
<evidence type="ECO:0000313" key="3">
    <source>
        <dbReference type="RefSeq" id="XP_022133624.1"/>
    </source>
</evidence>
<dbReference type="GeneID" id="111006162"/>
<protein>
    <submittedName>
        <fullName evidence="3">Uncharacterized protein LOC111006162</fullName>
    </submittedName>
</protein>
<dbReference type="RefSeq" id="XP_022133624.1">
    <property type="nucleotide sequence ID" value="XM_022277932.1"/>
</dbReference>
<sequence length="485" mass="56831">MRFLFKDQLFVLVLFSALFFVFFSRYFKIKTRGKHHNDCNFTPPGKEPILEEDCSETLQKSTDFEEKETPFSALSFRFPTFEEFIGTRENVDSSISDTSNENGSVPSIPDPDFNLHHPREDPENFPQNNLNCTDDFSNEELDIKEETPKENDRKIEDSDKFVSEEENLIELLQKVKGHGPGLPQIPEESEYTIPMEEDPKPWRTKENFDFRNFTKELHKCHKIYRERMQKYDTLNHQKLYAKDLKMMQSKDPMGSVLSKSLCACRPKKGDLGAGKKREIDGDLEVVYVGQLWDSWEFLVRQYKKALEVCDRGDCGSCRFNEVAGKFQHFQVVIQRFMENEAFEEGSRVECYARNRLGRRKLLQVPIIKEDEVKENDKKEIIGDGADDDNESAIKIDRFIEILQESKVRKLKKMITRKNMRDTIEDEQDDEIYFFTLVDLKLLSRVLNMQRITRDQLSWCHHKLSCISFLSGKIKVEPSSLPFPSL</sequence>
<dbReference type="KEGG" id="mcha:111006162"/>
<dbReference type="InterPro" id="IPR012870">
    <property type="entry name" value="DUF1666"/>
</dbReference>
<organism evidence="2 3">
    <name type="scientific">Momordica charantia</name>
    <name type="common">Bitter gourd</name>
    <name type="synonym">Balsam pear</name>
    <dbReference type="NCBI Taxonomy" id="3673"/>
    <lineage>
        <taxon>Eukaryota</taxon>
        <taxon>Viridiplantae</taxon>
        <taxon>Streptophyta</taxon>
        <taxon>Embryophyta</taxon>
        <taxon>Tracheophyta</taxon>
        <taxon>Spermatophyta</taxon>
        <taxon>Magnoliopsida</taxon>
        <taxon>eudicotyledons</taxon>
        <taxon>Gunneridae</taxon>
        <taxon>Pentapetalae</taxon>
        <taxon>rosids</taxon>
        <taxon>fabids</taxon>
        <taxon>Cucurbitales</taxon>
        <taxon>Cucurbitaceae</taxon>
        <taxon>Momordiceae</taxon>
        <taxon>Momordica</taxon>
    </lineage>
</organism>
<name>A0A6J1BWI3_MOMCH</name>
<dbReference type="AlphaFoldDB" id="A0A6J1BWI3"/>
<evidence type="ECO:0000313" key="2">
    <source>
        <dbReference type="Proteomes" id="UP000504603"/>
    </source>
</evidence>
<gene>
    <name evidence="3" type="primary">LOC111006162</name>
</gene>
<feature type="region of interest" description="Disordered" evidence="1">
    <location>
        <begin position="92"/>
        <end position="135"/>
    </location>
</feature>